<evidence type="ECO:0000313" key="11">
    <source>
        <dbReference type="Proteomes" id="UP000029868"/>
    </source>
</evidence>
<organism evidence="10 11">
    <name type="scientific">Colwellia psychrerythraea</name>
    <name type="common">Vibrio psychroerythus</name>
    <dbReference type="NCBI Taxonomy" id="28229"/>
    <lineage>
        <taxon>Bacteria</taxon>
        <taxon>Pseudomonadati</taxon>
        <taxon>Pseudomonadota</taxon>
        <taxon>Gammaproteobacteria</taxon>
        <taxon>Alteromonadales</taxon>
        <taxon>Colwelliaceae</taxon>
        <taxon>Colwellia</taxon>
    </lineage>
</organism>
<accession>A0A099KQ16</accession>
<dbReference type="PROSITE" id="PS50110">
    <property type="entry name" value="RESPONSE_REGULATORY"/>
    <property type="match status" value="1"/>
</dbReference>
<reference evidence="10 11" key="1">
    <citation type="submission" date="2014-08" db="EMBL/GenBank/DDBJ databases">
        <title>Genomic and Phenotypic Diversity of Colwellia psychrerythraea strains from Disparate Marine Basins.</title>
        <authorList>
            <person name="Techtmann S.M."/>
            <person name="Stelling S.C."/>
            <person name="Utturkar S.M."/>
            <person name="Alshibli N."/>
            <person name="Harris A."/>
            <person name="Brown S.D."/>
            <person name="Hazen T.C."/>
        </authorList>
    </citation>
    <scope>NUCLEOTIDE SEQUENCE [LARGE SCALE GENOMIC DNA]</scope>
    <source>
        <strain evidence="10 11">GAB14E</strain>
    </source>
</reference>
<evidence type="ECO:0000259" key="8">
    <source>
        <dbReference type="PROSITE" id="PS50110"/>
    </source>
</evidence>
<dbReference type="SUPFAM" id="SSF46894">
    <property type="entry name" value="C-terminal effector domain of the bipartite response regulators"/>
    <property type="match status" value="1"/>
</dbReference>
<sequence>MLVLVIEDNRTLAANIIEYLESHNFECDYASNGHLGLQLAKKHSFNAIILDIMLPGKDGMTLCKSLRDAGVKTPVIMLTARDTLEDKLQGFTAGADDYLIKPFALAELLARVEVLIKRTANVNVALTFADLSMNIDLRTVSRAGHVIELNKVSWQILEALLKASPKVITRQDIEQIIWQDQLPDSDALKSHIYKLRQLVDKPFEQALIQTVRGVGLILKGDNSAA</sequence>
<dbReference type="InterPro" id="IPR001789">
    <property type="entry name" value="Sig_transdc_resp-reg_receiver"/>
</dbReference>
<dbReference type="GO" id="GO:0032993">
    <property type="term" value="C:protein-DNA complex"/>
    <property type="evidence" value="ECO:0007669"/>
    <property type="project" value="TreeGrafter"/>
</dbReference>
<evidence type="ECO:0000256" key="7">
    <source>
        <dbReference type="PROSITE-ProRule" id="PRU01091"/>
    </source>
</evidence>
<dbReference type="GO" id="GO:0006355">
    <property type="term" value="P:regulation of DNA-templated transcription"/>
    <property type="evidence" value="ECO:0007669"/>
    <property type="project" value="InterPro"/>
</dbReference>
<dbReference type="InterPro" id="IPR016032">
    <property type="entry name" value="Sig_transdc_resp-reg_C-effctor"/>
</dbReference>
<keyword evidence="3" id="KW-0805">Transcription regulation</keyword>
<evidence type="ECO:0000256" key="2">
    <source>
        <dbReference type="ARBA" id="ARBA00023012"/>
    </source>
</evidence>
<dbReference type="InterPro" id="IPR039420">
    <property type="entry name" value="WalR-like"/>
</dbReference>
<dbReference type="OrthoDB" id="9802426at2"/>
<dbReference type="SMART" id="SM00448">
    <property type="entry name" value="REC"/>
    <property type="match status" value="1"/>
</dbReference>
<dbReference type="EMBL" id="JQEC01000029">
    <property type="protein sequence ID" value="KGJ92864.1"/>
    <property type="molecule type" value="Genomic_DNA"/>
</dbReference>
<dbReference type="Gene3D" id="1.10.10.10">
    <property type="entry name" value="Winged helix-like DNA-binding domain superfamily/Winged helix DNA-binding domain"/>
    <property type="match status" value="1"/>
</dbReference>
<dbReference type="Proteomes" id="UP000029868">
    <property type="component" value="Unassembled WGS sequence"/>
</dbReference>
<dbReference type="InterPro" id="IPR001867">
    <property type="entry name" value="OmpR/PhoB-type_DNA-bd"/>
</dbReference>
<protein>
    <submittedName>
        <fullName evidence="10">Two component transcriptional regulator, winged helix family</fullName>
    </submittedName>
</protein>
<dbReference type="CDD" id="cd00383">
    <property type="entry name" value="trans_reg_C"/>
    <property type="match status" value="1"/>
</dbReference>
<evidence type="ECO:0000256" key="6">
    <source>
        <dbReference type="PROSITE-ProRule" id="PRU00169"/>
    </source>
</evidence>
<dbReference type="SMART" id="SM00862">
    <property type="entry name" value="Trans_reg_C"/>
    <property type="match status" value="1"/>
</dbReference>
<dbReference type="AlphaFoldDB" id="A0A099KQ16"/>
<proteinExistence type="predicted"/>
<evidence type="ECO:0000256" key="4">
    <source>
        <dbReference type="ARBA" id="ARBA00023125"/>
    </source>
</evidence>
<gene>
    <name evidence="10" type="ORF">GAB14E_2780</name>
</gene>
<dbReference type="PATRIC" id="fig|28229.3.peg.2408"/>
<dbReference type="PROSITE" id="PS51755">
    <property type="entry name" value="OMPR_PHOB"/>
    <property type="match status" value="1"/>
</dbReference>
<name>A0A099KQ16_COLPS</name>
<evidence type="ECO:0000256" key="5">
    <source>
        <dbReference type="ARBA" id="ARBA00023163"/>
    </source>
</evidence>
<keyword evidence="1 6" id="KW-0597">Phosphoprotein</keyword>
<dbReference type="Gene3D" id="3.40.50.2300">
    <property type="match status" value="1"/>
</dbReference>
<keyword evidence="2" id="KW-0902">Two-component regulatory system</keyword>
<dbReference type="CDD" id="cd17624">
    <property type="entry name" value="REC_OmpR_PmrA-like"/>
    <property type="match status" value="1"/>
</dbReference>
<feature type="domain" description="OmpR/PhoB-type" evidence="9">
    <location>
        <begin position="123"/>
        <end position="220"/>
    </location>
</feature>
<evidence type="ECO:0000259" key="9">
    <source>
        <dbReference type="PROSITE" id="PS51755"/>
    </source>
</evidence>
<comment type="caution">
    <text evidence="10">The sequence shown here is derived from an EMBL/GenBank/DDBJ whole genome shotgun (WGS) entry which is preliminary data.</text>
</comment>
<feature type="domain" description="Response regulatory" evidence="8">
    <location>
        <begin position="2"/>
        <end position="116"/>
    </location>
</feature>
<dbReference type="PANTHER" id="PTHR48111">
    <property type="entry name" value="REGULATOR OF RPOS"/>
    <property type="match status" value="1"/>
</dbReference>
<dbReference type="FunFam" id="3.40.50.2300:FF:000001">
    <property type="entry name" value="DNA-binding response regulator PhoB"/>
    <property type="match status" value="1"/>
</dbReference>
<dbReference type="InterPro" id="IPR036388">
    <property type="entry name" value="WH-like_DNA-bd_sf"/>
</dbReference>
<dbReference type="Pfam" id="PF00486">
    <property type="entry name" value="Trans_reg_C"/>
    <property type="match status" value="1"/>
</dbReference>
<dbReference type="SUPFAM" id="SSF52172">
    <property type="entry name" value="CheY-like"/>
    <property type="match status" value="1"/>
</dbReference>
<dbReference type="GO" id="GO:0005829">
    <property type="term" value="C:cytosol"/>
    <property type="evidence" value="ECO:0007669"/>
    <property type="project" value="TreeGrafter"/>
</dbReference>
<dbReference type="Gene3D" id="6.10.250.690">
    <property type="match status" value="1"/>
</dbReference>
<dbReference type="GO" id="GO:0000156">
    <property type="term" value="F:phosphorelay response regulator activity"/>
    <property type="evidence" value="ECO:0007669"/>
    <property type="project" value="TreeGrafter"/>
</dbReference>
<dbReference type="Pfam" id="PF00072">
    <property type="entry name" value="Response_reg"/>
    <property type="match status" value="1"/>
</dbReference>
<evidence type="ECO:0000256" key="3">
    <source>
        <dbReference type="ARBA" id="ARBA00023015"/>
    </source>
</evidence>
<evidence type="ECO:0000313" key="10">
    <source>
        <dbReference type="EMBL" id="KGJ92864.1"/>
    </source>
</evidence>
<dbReference type="GO" id="GO:0000976">
    <property type="term" value="F:transcription cis-regulatory region binding"/>
    <property type="evidence" value="ECO:0007669"/>
    <property type="project" value="TreeGrafter"/>
</dbReference>
<keyword evidence="5" id="KW-0804">Transcription</keyword>
<evidence type="ECO:0000256" key="1">
    <source>
        <dbReference type="ARBA" id="ARBA00022553"/>
    </source>
</evidence>
<feature type="modified residue" description="4-aspartylphosphate" evidence="6">
    <location>
        <position position="51"/>
    </location>
</feature>
<dbReference type="InterPro" id="IPR011006">
    <property type="entry name" value="CheY-like_superfamily"/>
</dbReference>
<dbReference type="RefSeq" id="WP_033082432.1">
    <property type="nucleotide sequence ID" value="NZ_JQEC01000029.1"/>
</dbReference>
<dbReference type="PANTHER" id="PTHR48111:SF22">
    <property type="entry name" value="REGULATOR OF RPOS"/>
    <property type="match status" value="1"/>
</dbReference>
<feature type="DNA-binding region" description="OmpR/PhoB-type" evidence="7">
    <location>
        <begin position="123"/>
        <end position="220"/>
    </location>
</feature>
<keyword evidence="4 7" id="KW-0238">DNA-binding</keyword>